<feature type="region of interest" description="Disordered" evidence="1">
    <location>
        <begin position="48"/>
        <end position="69"/>
    </location>
</feature>
<dbReference type="InterPro" id="IPR008727">
    <property type="entry name" value="PAAR_motif"/>
</dbReference>
<evidence type="ECO:0000256" key="1">
    <source>
        <dbReference type="SAM" id="MobiDB-lite"/>
    </source>
</evidence>
<dbReference type="RefSeq" id="WP_169483449.1">
    <property type="nucleotide sequence ID" value="NZ_JABBGJ010000001.1"/>
</dbReference>
<dbReference type="CDD" id="cd14744">
    <property type="entry name" value="PAAR_CT_2"/>
    <property type="match status" value="1"/>
</dbReference>
<accession>A0A848IAE0</accession>
<reference evidence="2 3" key="1">
    <citation type="submission" date="2020-04" db="EMBL/GenBank/DDBJ databases">
        <title>Paraburkholderia sp. RP-4-7 isolated from soil.</title>
        <authorList>
            <person name="Dahal R.H."/>
        </authorList>
    </citation>
    <scope>NUCLEOTIDE SEQUENCE [LARGE SCALE GENOMIC DNA]</scope>
    <source>
        <strain evidence="2 3">RP-4-7</strain>
    </source>
</reference>
<protein>
    <submittedName>
        <fullName evidence="2">PAAR domain-containing protein</fullName>
    </submittedName>
</protein>
<dbReference type="EMBL" id="JABBGJ010000001">
    <property type="protein sequence ID" value="NML96473.1"/>
    <property type="molecule type" value="Genomic_DNA"/>
</dbReference>
<sequence>MKNLAYEGDSTIHRGKILSGSDRIKIKGRRAARIGDIVSCPIHGDDKIVKGGESMTDASVPVSRDGDRTQRGSVLIATSARATVQ</sequence>
<name>A0A848IAE0_9BURK</name>
<comment type="caution">
    <text evidence="2">The sequence shown here is derived from an EMBL/GenBank/DDBJ whole genome shotgun (WGS) entry which is preliminary data.</text>
</comment>
<dbReference type="Pfam" id="PF05488">
    <property type="entry name" value="PAAR_motif"/>
    <property type="match status" value="1"/>
</dbReference>
<keyword evidence="3" id="KW-1185">Reference proteome</keyword>
<dbReference type="AlphaFoldDB" id="A0A848IAE0"/>
<evidence type="ECO:0000313" key="3">
    <source>
        <dbReference type="Proteomes" id="UP000544134"/>
    </source>
</evidence>
<evidence type="ECO:0000313" key="2">
    <source>
        <dbReference type="EMBL" id="NML96473.1"/>
    </source>
</evidence>
<proteinExistence type="predicted"/>
<dbReference type="Proteomes" id="UP000544134">
    <property type="component" value="Unassembled WGS sequence"/>
</dbReference>
<dbReference type="Gene3D" id="2.60.200.60">
    <property type="match status" value="1"/>
</dbReference>
<gene>
    <name evidence="2" type="ORF">HHL24_00635</name>
</gene>
<organism evidence="2 3">
    <name type="scientific">Paraburkholderia polaris</name>
    <dbReference type="NCBI Taxonomy" id="2728848"/>
    <lineage>
        <taxon>Bacteria</taxon>
        <taxon>Pseudomonadati</taxon>
        <taxon>Pseudomonadota</taxon>
        <taxon>Betaproteobacteria</taxon>
        <taxon>Burkholderiales</taxon>
        <taxon>Burkholderiaceae</taxon>
        <taxon>Paraburkholderia</taxon>
    </lineage>
</organism>